<gene>
    <name evidence="2" type="ORF">SAMN05660209_01073</name>
</gene>
<proteinExistence type="predicted"/>
<evidence type="ECO:0000313" key="3">
    <source>
        <dbReference type="Proteomes" id="UP000198921"/>
    </source>
</evidence>
<dbReference type="Pfam" id="PF12697">
    <property type="entry name" value="Abhydrolase_6"/>
    <property type="match status" value="1"/>
</dbReference>
<protein>
    <submittedName>
        <fullName evidence="2">Lysophospholipase, alpha-beta hydrolase superfamily</fullName>
    </submittedName>
</protein>
<dbReference type="STRING" id="1137993.SAMN05660209_01073"/>
<dbReference type="AlphaFoldDB" id="A0A1H3DRN1"/>
<dbReference type="InterPro" id="IPR029058">
    <property type="entry name" value="AB_hydrolase_fold"/>
</dbReference>
<organism evidence="2 3">
    <name type="scientific">Geodermatophilus africanus</name>
    <dbReference type="NCBI Taxonomy" id="1137993"/>
    <lineage>
        <taxon>Bacteria</taxon>
        <taxon>Bacillati</taxon>
        <taxon>Actinomycetota</taxon>
        <taxon>Actinomycetes</taxon>
        <taxon>Geodermatophilales</taxon>
        <taxon>Geodermatophilaceae</taxon>
        <taxon>Geodermatophilus</taxon>
    </lineage>
</organism>
<dbReference type="GO" id="GO:0016787">
    <property type="term" value="F:hydrolase activity"/>
    <property type="evidence" value="ECO:0007669"/>
    <property type="project" value="UniProtKB-KW"/>
</dbReference>
<evidence type="ECO:0000313" key="2">
    <source>
        <dbReference type="EMBL" id="SDX68309.1"/>
    </source>
</evidence>
<dbReference type="InterPro" id="IPR000073">
    <property type="entry name" value="AB_hydrolase_1"/>
</dbReference>
<dbReference type="OrthoDB" id="63519at2"/>
<accession>A0A1H3DRN1</accession>
<evidence type="ECO:0000259" key="1">
    <source>
        <dbReference type="Pfam" id="PF12697"/>
    </source>
</evidence>
<name>A0A1H3DRN1_9ACTN</name>
<sequence>MRTEFVESADGTRIAFERVGEGPALVLVDGAAMHRAFGTSRGLAQLLSASFTVVSYDRRGRGESADTSPWALEREVEDLTAVLAAATDEAGPRQAVVHTLSSGAVLALHAVAAGAPVRAVSMFEPPIDLTGDHAADTAKIEGLANLVRAGRRRETVEAFQQGIGMPAEMIAQQPPVVLEALDEIAPTLVYDMCLARAGSVPHEVLAAVSVPVQVLSSDTGSGPLGGWAAALAAALPAGVHRTLPGTWHGVPDDVLADAIRSFAAPLLAEAS</sequence>
<reference evidence="3" key="1">
    <citation type="submission" date="2016-10" db="EMBL/GenBank/DDBJ databases">
        <authorList>
            <person name="Varghese N."/>
            <person name="Submissions S."/>
        </authorList>
    </citation>
    <scope>NUCLEOTIDE SEQUENCE [LARGE SCALE GENOMIC DNA]</scope>
    <source>
        <strain evidence="3">DSM 45422</strain>
    </source>
</reference>
<dbReference type="SUPFAM" id="SSF53474">
    <property type="entry name" value="alpha/beta-Hydrolases"/>
    <property type="match status" value="1"/>
</dbReference>
<feature type="domain" description="AB hydrolase-1" evidence="1">
    <location>
        <begin position="35"/>
        <end position="252"/>
    </location>
</feature>
<keyword evidence="2" id="KW-0378">Hydrolase</keyword>
<keyword evidence="3" id="KW-1185">Reference proteome</keyword>
<dbReference type="Proteomes" id="UP000198921">
    <property type="component" value="Unassembled WGS sequence"/>
</dbReference>
<dbReference type="EMBL" id="FNOT01000002">
    <property type="protein sequence ID" value="SDX68309.1"/>
    <property type="molecule type" value="Genomic_DNA"/>
</dbReference>
<dbReference type="Gene3D" id="3.40.50.1820">
    <property type="entry name" value="alpha/beta hydrolase"/>
    <property type="match status" value="1"/>
</dbReference>
<dbReference type="RefSeq" id="WP_091152161.1">
    <property type="nucleotide sequence ID" value="NZ_FNOT01000002.1"/>
</dbReference>